<accession>A0A4Q2KZN9</accession>
<evidence type="ECO:0000313" key="2">
    <source>
        <dbReference type="Proteomes" id="UP000289216"/>
    </source>
</evidence>
<dbReference type="Proteomes" id="UP000289216">
    <property type="component" value="Unassembled WGS sequence"/>
</dbReference>
<evidence type="ECO:0000313" key="1">
    <source>
        <dbReference type="EMBL" id="RXZ70080.1"/>
    </source>
</evidence>
<dbReference type="AlphaFoldDB" id="A0A4Q2KZN9"/>
<dbReference type="RefSeq" id="WP_129490955.1">
    <property type="nucleotide sequence ID" value="NZ_SBAP01000010.1"/>
</dbReference>
<name>A0A4Q2KZN9_9FUSO</name>
<sequence>MALTFIEYLREKIHPDNCVSIKNNRIILKEEHSDSKLKEIIVNFDSKKYDTFLMILDENNLSIQQKRKMFPYFKEDICSSVDYVLFVNEKNTEDYFIFHIELKSQKPENREILKKHITSQKIIKFILTALYLKNLKEYRNIGQKIEFPKQFYESTIVLYKSNLSGTKQEIKEKQYKMEPYKGCISEKWSYYTKGLAVASGQSRVNLKEFLVYFKKNILQSKNEICYELYLNT</sequence>
<dbReference type="EMBL" id="SBAP01000010">
    <property type="protein sequence ID" value="RXZ70080.1"/>
    <property type="molecule type" value="Genomic_DNA"/>
</dbReference>
<gene>
    <name evidence="1" type="ORF">EPT53_05165</name>
</gene>
<reference evidence="1 2" key="1">
    <citation type="submission" date="2019-01" db="EMBL/GenBank/DDBJ databases">
        <title>Fusobacterium necrophorum Isolated From the Uterus of Dairy Cows.</title>
        <authorList>
            <person name="Francis A.M."/>
        </authorList>
    </citation>
    <scope>NUCLEOTIDE SEQUENCE [LARGE SCALE GENOMIC DNA]</scope>
    <source>
        <strain evidence="1 2">KG35</strain>
    </source>
</reference>
<protein>
    <submittedName>
        <fullName evidence="1">Uncharacterized protein</fullName>
    </submittedName>
</protein>
<organism evidence="1 2">
    <name type="scientific">Fusobacterium necrophorum</name>
    <dbReference type="NCBI Taxonomy" id="859"/>
    <lineage>
        <taxon>Bacteria</taxon>
        <taxon>Fusobacteriati</taxon>
        <taxon>Fusobacteriota</taxon>
        <taxon>Fusobacteriia</taxon>
        <taxon>Fusobacteriales</taxon>
        <taxon>Fusobacteriaceae</taxon>
        <taxon>Fusobacterium</taxon>
    </lineage>
</organism>
<proteinExistence type="predicted"/>
<comment type="caution">
    <text evidence="1">The sequence shown here is derived from an EMBL/GenBank/DDBJ whole genome shotgun (WGS) entry which is preliminary data.</text>
</comment>